<dbReference type="SMART" id="SM00165">
    <property type="entry name" value="UBA"/>
    <property type="match status" value="1"/>
</dbReference>
<keyword evidence="7" id="KW-1185">Reference proteome</keyword>
<dbReference type="Pfam" id="PF25010">
    <property type="entry name" value="ARM_UBP24_USP9X-Y"/>
    <property type="match status" value="1"/>
</dbReference>
<comment type="caution">
    <text evidence="6">The sequence shown here is derived from an EMBL/GenBank/DDBJ whole genome shotgun (WGS) entry which is preliminary data.</text>
</comment>
<evidence type="ECO:0000256" key="1">
    <source>
        <dbReference type="ARBA" id="ARBA00022670"/>
    </source>
</evidence>
<gene>
    <name evidence="6" type="ORF">KUTeg_016599</name>
</gene>
<keyword evidence="3" id="KW-0378">Hydrolase</keyword>
<dbReference type="Proteomes" id="UP001217089">
    <property type="component" value="Unassembled WGS sequence"/>
</dbReference>
<dbReference type="Pfam" id="PF00627">
    <property type="entry name" value="UBA"/>
    <property type="match status" value="1"/>
</dbReference>
<proteinExistence type="predicted"/>
<evidence type="ECO:0000256" key="4">
    <source>
        <dbReference type="SAM" id="MobiDB-lite"/>
    </source>
</evidence>
<dbReference type="InterPro" id="IPR056850">
    <property type="entry name" value="ARM_UBP34_24_USP9X_Y"/>
</dbReference>
<name>A0ABQ9ELE1_TEGGR</name>
<evidence type="ECO:0000313" key="7">
    <source>
        <dbReference type="Proteomes" id="UP001217089"/>
    </source>
</evidence>
<dbReference type="InterPro" id="IPR015940">
    <property type="entry name" value="UBA"/>
</dbReference>
<sequence length="403" mass="45574">MEVDEGNVQTLLSMGFPSEVEVRRALRLAKNDLNDAVAYLTNDHPTSSYDTLDDVEMKEIHSSRSTQPVYGPSLPPSYDEAILPEKQDTTSDNNSEGAEMREELNPLEFPVTNLYELEGRVFAEHWSIPYKKEESLGKCLLAATRLAEANIADSDEHCTRFMERCMPESFQKLMTSAAVHRWSTDIQEGIFNMLQLFIDLVVARLQHQPVPVTLLDVLTMSMAALLRPLGMCAEFLNSNTVQEILAPGMERCIKYVQNLEEKDFKEKKVGSVSDLLASMKLICRQMWPQHIDSLDDLRLDIALRMLKSPHFNAKMNSLKEVTKLIEDATTSKMPKTAIEVKKISEWLVENKVLSIALEGNIDQAQYCDKIKGIVDFLGSELSLDELTMIWKMQVCPGLVIVKV</sequence>
<keyword evidence="2" id="KW-0833">Ubl conjugation pathway</keyword>
<dbReference type="Gene3D" id="1.10.8.10">
    <property type="entry name" value="DNA helicase RuvA subunit, C-terminal domain"/>
    <property type="match status" value="1"/>
</dbReference>
<dbReference type="InterPro" id="IPR009060">
    <property type="entry name" value="UBA-like_sf"/>
</dbReference>
<evidence type="ECO:0000256" key="3">
    <source>
        <dbReference type="ARBA" id="ARBA00022801"/>
    </source>
</evidence>
<evidence type="ECO:0000259" key="5">
    <source>
        <dbReference type="PROSITE" id="PS50030"/>
    </source>
</evidence>
<organism evidence="6 7">
    <name type="scientific">Tegillarca granosa</name>
    <name type="common">Malaysian cockle</name>
    <name type="synonym">Anadara granosa</name>
    <dbReference type="NCBI Taxonomy" id="220873"/>
    <lineage>
        <taxon>Eukaryota</taxon>
        <taxon>Metazoa</taxon>
        <taxon>Spiralia</taxon>
        <taxon>Lophotrochozoa</taxon>
        <taxon>Mollusca</taxon>
        <taxon>Bivalvia</taxon>
        <taxon>Autobranchia</taxon>
        <taxon>Pteriomorphia</taxon>
        <taxon>Arcoida</taxon>
        <taxon>Arcoidea</taxon>
        <taxon>Arcidae</taxon>
        <taxon>Tegillarca</taxon>
    </lineage>
</organism>
<feature type="region of interest" description="Disordered" evidence="4">
    <location>
        <begin position="60"/>
        <end position="80"/>
    </location>
</feature>
<evidence type="ECO:0000256" key="2">
    <source>
        <dbReference type="ARBA" id="ARBA00022786"/>
    </source>
</evidence>
<feature type="domain" description="UBA" evidence="5">
    <location>
        <begin position="2"/>
        <end position="43"/>
    </location>
</feature>
<accession>A0ABQ9ELE1</accession>
<dbReference type="SUPFAM" id="SSF46934">
    <property type="entry name" value="UBA-like"/>
    <property type="match status" value="1"/>
</dbReference>
<keyword evidence="1" id="KW-0645">Protease</keyword>
<dbReference type="PROSITE" id="PS50030">
    <property type="entry name" value="UBA"/>
    <property type="match status" value="1"/>
</dbReference>
<dbReference type="EMBL" id="JARBDR010000813">
    <property type="protein sequence ID" value="KAJ8306054.1"/>
    <property type="molecule type" value="Genomic_DNA"/>
</dbReference>
<evidence type="ECO:0000313" key="6">
    <source>
        <dbReference type="EMBL" id="KAJ8306054.1"/>
    </source>
</evidence>
<reference evidence="6 7" key="1">
    <citation type="submission" date="2022-12" db="EMBL/GenBank/DDBJ databases">
        <title>Chromosome-level genome of Tegillarca granosa.</title>
        <authorList>
            <person name="Kim J."/>
        </authorList>
    </citation>
    <scope>NUCLEOTIDE SEQUENCE [LARGE SCALE GENOMIC DNA]</scope>
    <source>
        <strain evidence="6">Teg-2019</strain>
        <tissue evidence="6">Adductor muscle</tissue>
    </source>
</reference>
<protein>
    <recommendedName>
        <fullName evidence="5">UBA domain-containing protein</fullName>
    </recommendedName>
</protein>